<organism evidence="1 2">
    <name type="scientific">Bacteroides fragilis</name>
    <dbReference type="NCBI Taxonomy" id="817"/>
    <lineage>
        <taxon>Bacteria</taxon>
        <taxon>Pseudomonadati</taxon>
        <taxon>Bacteroidota</taxon>
        <taxon>Bacteroidia</taxon>
        <taxon>Bacteroidales</taxon>
        <taxon>Bacteroidaceae</taxon>
        <taxon>Bacteroides</taxon>
    </lineage>
</organism>
<sequence>MKYIALNEIHNSKRTISIAVAWFTQRDSFNAIIGAIERGVNISLMLINDIINRNEYGLDFSLYLQKRGKLCFVDSIFG</sequence>
<dbReference type="EMBL" id="CP103070">
    <property type="protein sequence ID" value="UVO90996.1"/>
    <property type="molecule type" value="Genomic_DNA"/>
</dbReference>
<dbReference type="Gene3D" id="3.30.870.10">
    <property type="entry name" value="Endonuclease Chain A"/>
    <property type="match status" value="1"/>
</dbReference>
<reference evidence="1" key="1">
    <citation type="submission" date="2022-08" db="EMBL/GenBank/DDBJ databases">
        <title>Genome Sequencing of Bacteroides fragilis Group Isolates with Nanopore Technology.</title>
        <authorList>
            <person name="Tisza M.J."/>
            <person name="Smith D."/>
            <person name="Dekker J.P."/>
        </authorList>
    </citation>
    <scope>NUCLEOTIDE SEQUENCE</scope>
    <source>
        <strain evidence="1">BFG-49</strain>
    </source>
</reference>
<dbReference type="SUPFAM" id="SSF56024">
    <property type="entry name" value="Phospholipase D/nuclease"/>
    <property type="match status" value="1"/>
</dbReference>
<evidence type="ECO:0000313" key="1">
    <source>
        <dbReference type="EMBL" id="UVO90996.1"/>
    </source>
</evidence>
<dbReference type="AlphaFoldDB" id="A0A9X9IPZ5"/>
<name>A0A9X9IPZ5_BACFG</name>
<dbReference type="Proteomes" id="UP001058403">
    <property type="component" value="Chromosome"/>
</dbReference>
<gene>
    <name evidence="1" type="ORF">NXW39_05305</name>
</gene>
<proteinExistence type="predicted"/>
<evidence type="ECO:0000313" key="2">
    <source>
        <dbReference type="Proteomes" id="UP001058403"/>
    </source>
</evidence>
<accession>A0A9X9IPZ5</accession>
<dbReference type="RefSeq" id="WP_005813648.1">
    <property type="nucleotide sequence ID" value="NZ_CAXSVT010000001.1"/>
</dbReference>
<protein>
    <submittedName>
        <fullName evidence="1">Uncharacterized protein</fullName>
    </submittedName>
</protein>